<dbReference type="GO" id="GO:0016887">
    <property type="term" value="F:ATP hydrolysis activity"/>
    <property type="evidence" value="ECO:0007669"/>
    <property type="project" value="InterPro"/>
</dbReference>
<dbReference type="SMART" id="SM00382">
    <property type="entry name" value="AAA"/>
    <property type="match status" value="1"/>
</dbReference>
<feature type="transmembrane region" description="Helical" evidence="10">
    <location>
        <begin position="83"/>
        <end position="101"/>
    </location>
</feature>
<dbReference type="GO" id="GO:0042626">
    <property type="term" value="F:ATPase-coupled transmembrane transporter activity"/>
    <property type="evidence" value="ECO:0007669"/>
    <property type="project" value="TreeGrafter"/>
</dbReference>
<dbReference type="AlphaFoldDB" id="A0A815NAJ3"/>
<dbReference type="InterPro" id="IPR036640">
    <property type="entry name" value="ABC1_TM_sf"/>
</dbReference>
<dbReference type="Proteomes" id="UP000682733">
    <property type="component" value="Unassembled WGS sequence"/>
</dbReference>
<feature type="region of interest" description="Disordered" evidence="9">
    <location>
        <begin position="402"/>
        <end position="435"/>
    </location>
</feature>
<dbReference type="GO" id="GO:0016020">
    <property type="term" value="C:membrane"/>
    <property type="evidence" value="ECO:0007669"/>
    <property type="project" value="UniProtKB-SubCell"/>
</dbReference>
<evidence type="ECO:0000313" key="16">
    <source>
        <dbReference type="Proteomes" id="UP000663829"/>
    </source>
</evidence>
<dbReference type="InterPro" id="IPR017871">
    <property type="entry name" value="ABC_transporter-like_CS"/>
</dbReference>
<feature type="transmembrane region" description="Helical" evidence="10">
    <location>
        <begin position="54"/>
        <end position="71"/>
    </location>
</feature>
<dbReference type="SUPFAM" id="SSF52540">
    <property type="entry name" value="P-loop containing nucleoside triphosphate hydrolases"/>
    <property type="match status" value="1"/>
</dbReference>
<gene>
    <name evidence="13" type="ORF">GPM918_LOCUS34114</name>
    <name evidence="12" type="ORF">OVA965_LOCUS25058</name>
    <name evidence="15" type="ORF">SRO942_LOCUS34808</name>
    <name evidence="14" type="ORF">TMI583_LOCUS25782</name>
</gene>
<name>A0A815NAJ3_9BILA</name>
<evidence type="ECO:0000256" key="10">
    <source>
        <dbReference type="SAM" id="Phobius"/>
    </source>
</evidence>
<evidence type="ECO:0000256" key="4">
    <source>
        <dbReference type="ARBA" id="ARBA00022692"/>
    </source>
</evidence>
<dbReference type="InterPro" id="IPR003593">
    <property type="entry name" value="AAA+_ATPase"/>
</dbReference>
<dbReference type="CDD" id="cd03244">
    <property type="entry name" value="ABCC_MRP_domain2"/>
    <property type="match status" value="1"/>
</dbReference>
<feature type="transmembrane region" description="Helical" evidence="10">
    <location>
        <begin position="6"/>
        <end position="33"/>
    </location>
</feature>
<dbReference type="EMBL" id="CAJNOQ010018671">
    <property type="protein sequence ID" value="CAF1433906.1"/>
    <property type="molecule type" value="Genomic_DNA"/>
</dbReference>
<evidence type="ECO:0000313" key="15">
    <source>
        <dbReference type="EMBL" id="CAF4311828.1"/>
    </source>
</evidence>
<evidence type="ECO:0000259" key="11">
    <source>
        <dbReference type="PROSITE" id="PS50893"/>
    </source>
</evidence>
<keyword evidence="3" id="KW-0813">Transport</keyword>
<evidence type="ECO:0000256" key="8">
    <source>
        <dbReference type="ARBA" id="ARBA00023136"/>
    </source>
</evidence>
<dbReference type="PANTHER" id="PTHR24223">
    <property type="entry name" value="ATP-BINDING CASSETTE SUB-FAMILY C"/>
    <property type="match status" value="1"/>
</dbReference>
<dbReference type="InterPro" id="IPR027417">
    <property type="entry name" value="P-loop_NTPase"/>
</dbReference>
<keyword evidence="16" id="KW-1185">Reference proteome</keyword>
<evidence type="ECO:0000313" key="13">
    <source>
        <dbReference type="EMBL" id="CAF1433906.1"/>
    </source>
</evidence>
<organism evidence="13 16">
    <name type="scientific">Didymodactylos carnosus</name>
    <dbReference type="NCBI Taxonomy" id="1234261"/>
    <lineage>
        <taxon>Eukaryota</taxon>
        <taxon>Metazoa</taxon>
        <taxon>Spiralia</taxon>
        <taxon>Gnathifera</taxon>
        <taxon>Rotifera</taxon>
        <taxon>Eurotatoria</taxon>
        <taxon>Bdelloidea</taxon>
        <taxon>Philodinida</taxon>
        <taxon>Philodinidae</taxon>
        <taxon>Didymodactylos</taxon>
    </lineage>
</organism>
<keyword evidence="4 10" id="KW-0812">Transmembrane</keyword>
<evidence type="ECO:0000256" key="6">
    <source>
        <dbReference type="ARBA" id="ARBA00022840"/>
    </source>
</evidence>
<dbReference type="Pfam" id="PF00005">
    <property type="entry name" value="ABC_tran"/>
    <property type="match status" value="1"/>
</dbReference>
<comment type="subcellular location">
    <subcellularLocation>
        <location evidence="1">Membrane</location>
        <topology evidence="1">Multi-pass membrane protein</topology>
    </subcellularLocation>
</comment>
<evidence type="ECO:0000313" key="12">
    <source>
        <dbReference type="EMBL" id="CAF1224081.1"/>
    </source>
</evidence>
<dbReference type="EMBL" id="CAJOBC010084107">
    <property type="protein sequence ID" value="CAF4311828.1"/>
    <property type="molecule type" value="Genomic_DNA"/>
</dbReference>
<dbReference type="Proteomes" id="UP000681722">
    <property type="component" value="Unassembled WGS sequence"/>
</dbReference>
<evidence type="ECO:0000256" key="1">
    <source>
        <dbReference type="ARBA" id="ARBA00004141"/>
    </source>
</evidence>
<dbReference type="Proteomes" id="UP000663829">
    <property type="component" value="Unassembled WGS sequence"/>
</dbReference>
<dbReference type="EMBL" id="CAJNOK010015371">
    <property type="protein sequence ID" value="CAF1224081.1"/>
    <property type="molecule type" value="Genomic_DNA"/>
</dbReference>
<evidence type="ECO:0000256" key="7">
    <source>
        <dbReference type="ARBA" id="ARBA00022989"/>
    </source>
</evidence>
<dbReference type="PROSITE" id="PS50893">
    <property type="entry name" value="ABC_TRANSPORTER_2"/>
    <property type="match status" value="1"/>
</dbReference>
<feature type="compositionally biased region" description="Acidic residues" evidence="9">
    <location>
        <begin position="413"/>
        <end position="422"/>
    </location>
</feature>
<dbReference type="Gene3D" id="3.40.50.300">
    <property type="entry name" value="P-loop containing nucleotide triphosphate hydrolases"/>
    <property type="match status" value="1"/>
</dbReference>
<sequence length="435" mass="49134">GLFQVLGTIGLVSAINAYALLPALVAVAGMVYVRSYYAPCLRDLKRLEGTTIRFDWLSVGFIALVTILAMLPNIRERLNAAEIALTLIYSLNLMVLFQWMVRQSVEVETHMTAVERVLEYCRLEQEPPSEVPEYKPKSNWPSRGKIEFKNVSFRYSSNEPYVLKNLRLTINSGEKIGIVGRTGAGKSSFIQTIFRMAECAGGEILIDNINIFKLGLNDLRQRISIIPQDPVLFTGTMRNNLDPFGSHTDTEIWKSLEEVQLKSLVDNYMTNGLDSHVSESGSNLSVGQKQLVCLARAILKKSKILVIDEATANVDHATDELIQSSIQEKFRDCTILIIAHRLRTVIDSDRIMVLNNGEVVEYDSPYNLLENPISYLSELVQQTGMGESDHLRTLAQKALIKRQQQQQQKQPQIEDEYSEDDQQIQANEKTPLLRK</sequence>
<keyword evidence="8 10" id="KW-0472">Membrane</keyword>
<feature type="non-terminal residue" evidence="13">
    <location>
        <position position="435"/>
    </location>
</feature>
<evidence type="ECO:0000256" key="3">
    <source>
        <dbReference type="ARBA" id="ARBA00022448"/>
    </source>
</evidence>
<dbReference type="SUPFAM" id="SSF90123">
    <property type="entry name" value="ABC transporter transmembrane region"/>
    <property type="match status" value="1"/>
</dbReference>
<dbReference type="PANTHER" id="PTHR24223:SF456">
    <property type="entry name" value="MULTIDRUG RESISTANCE-ASSOCIATED PROTEIN LETHAL(2)03659"/>
    <property type="match status" value="1"/>
</dbReference>
<accession>A0A815NAJ3</accession>
<evidence type="ECO:0000256" key="2">
    <source>
        <dbReference type="ARBA" id="ARBA00009726"/>
    </source>
</evidence>
<keyword evidence="7 10" id="KW-1133">Transmembrane helix</keyword>
<dbReference type="Gene3D" id="1.20.1560.10">
    <property type="entry name" value="ABC transporter type 1, transmembrane domain"/>
    <property type="match status" value="1"/>
</dbReference>
<proteinExistence type="inferred from homology"/>
<dbReference type="GO" id="GO:0005524">
    <property type="term" value="F:ATP binding"/>
    <property type="evidence" value="ECO:0007669"/>
    <property type="project" value="UniProtKB-KW"/>
</dbReference>
<keyword evidence="6" id="KW-0067">ATP-binding</keyword>
<dbReference type="PROSITE" id="PS00211">
    <property type="entry name" value="ABC_TRANSPORTER_1"/>
    <property type="match status" value="1"/>
</dbReference>
<dbReference type="InterPro" id="IPR050173">
    <property type="entry name" value="ABC_transporter_C-like"/>
</dbReference>
<dbReference type="InterPro" id="IPR003439">
    <property type="entry name" value="ABC_transporter-like_ATP-bd"/>
</dbReference>
<reference evidence="13" key="1">
    <citation type="submission" date="2021-02" db="EMBL/GenBank/DDBJ databases">
        <authorList>
            <person name="Nowell W R."/>
        </authorList>
    </citation>
    <scope>NUCLEOTIDE SEQUENCE</scope>
</reference>
<comment type="similarity">
    <text evidence="2">Belongs to the ABC transporter superfamily. ABCC family. Conjugate transporter (TC 3.A.1.208) subfamily.</text>
</comment>
<evidence type="ECO:0000256" key="9">
    <source>
        <dbReference type="SAM" id="MobiDB-lite"/>
    </source>
</evidence>
<dbReference type="Proteomes" id="UP000677228">
    <property type="component" value="Unassembled WGS sequence"/>
</dbReference>
<dbReference type="FunFam" id="3.40.50.300:FF:000163">
    <property type="entry name" value="Multidrug resistance-associated protein member 4"/>
    <property type="match status" value="1"/>
</dbReference>
<dbReference type="OrthoDB" id="6500128at2759"/>
<comment type="caution">
    <text evidence="13">The sequence shown here is derived from an EMBL/GenBank/DDBJ whole genome shotgun (WGS) entry which is preliminary data.</text>
</comment>
<protein>
    <recommendedName>
        <fullName evidence="11">ABC transporter domain-containing protein</fullName>
    </recommendedName>
</protein>
<evidence type="ECO:0000313" key="14">
    <source>
        <dbReference type="EMBL" id="CAF4032271.1"/>
    </source>
</evidence>
<dbReference type="EMBL" id="CAJOBA010036911">
    <property type="protein sequence ID" value="CAF4032271.1"/>
    <property type="molecule type" value="Genomic_DNA"/>
</dbReference>
<feature type="domain" description="ABC transporter" evidence="11">
    <location>
        <begin position="146"/>
        <end position="381"/>
    </location>
</feature>
<evidence type="ECO:0000256" key="5">
    <source>
        <dbReference type="ARBA" id="ARBA00022741"/>
    </source>
</evidence>
<keyword evidence="5" id="KW-0547">Nucleotide-binding</keyword>